<evidence type="ECO:0000313" key="5">
    <source>
        <dbReference type="EMBL" id="AWR20655.1"/>
    </source>
</evidence>
<feature type="binding site" evidence="1">
    <location>
        <begin position="200"/>
        <end position="206"/>
    </location>
    <ligand>
        <name>ATP</name>
        <dbReference type="ChEBI" id="CHEBI:30616"/>
    </ligand>
</feature>
<name>A0A2Z3RUQ4_9MICO</name>
<dbReference type="PANTHER" id="PTHR13504:SF35">
    <property type="entry name" value="PROTEIN ADENYLYLTRANSFERASE SOFIC"/>
    <property type="match status" value="1"/>
</dbReference>
<evidence type="ECO:0000256" key="1">
    <source>
        <dbReference type="PIRSR" id="PIRSR038925-1"/>
    </source>
</evidence>
<reference evidence="5 6" key="1">
    <citation type="submission" date="2017-10" db="EMBL/GenBank/DDBJ databases">
        <title>Genome of an Actinobacterium that displays light-enhanced growth.</title>
        <authorList>
            <person name="Maresca J.A."/>
            <person name="Hempel P."/>
            <person name="Shevchenko O."/>
            <person name="Miller K.J."/>
            <person name="Hahn M.W."/>
        </authorList>
    </citation>
    <scope>NUCLEOTIDE SEQUENCE [LARGE SCALE GENOMIC DNA]</scope>
    <source>
        <strain evidence="5 6">MWH-Mo1</strain>
    </source>
</reference>
<keyword evidence="1" id="KW-0067">ATP-binding</keyword>
<dbReference type="PANTHER" id="PTHR13504">
    <property type="entry name" value="FIDO DOMAIN-CONTAINING PROTEIN DDB_G0283145"/>
    <property type="match status" value="1"/>
</dbReference>
<evidence type="ECO:0000259" key="4">
    <source>
        <dbReference type="PROSITE" id="PS51459"/>
    </source>
</evidence>
<feature type="binding site" evidence="1">
    <location>
        <position position="237"/>
    </location>
    <ligand>
        <name>ATP</name>
        <dbReference type="ChEBI" id="CHEBI:30616"/>
    </ligand>
</feature>
<dbReference type="RefSeq" id="WP_110232591.1">
    <property type="nucleotide sequence ID" value="NZ_CP023994.1"/>
</dbReference>
<feature type="domain" description="Fido" evidence="4">
    <location>
        <begin position="111"/>
        <end position="259"/>
    </location>
</feature>
<dbReference type="SUPFAM" id="SSF140931">
    <property type="entry name" value="Fic-like"/>
    <property type="match status" value="1"/>
</dbReference>
<dbReference type="GO" id="GO:0005524">
    <property type="term" value="F:ATP binding"/>
    <property type="evidence" value="ECO:0007669"/>
    <property type="project" value="UniProtKB-KW"/>
</dbReference>
<dbReference type="Pfam" id="PF02661">
    <property type="entry name" value="Fic"/>
    <property type="match status" value="1"/>
</dbReference>
<feature type="active site" evidence="2">
    <location>
        <position position="195"/>
    </location>
</feature>
<dbReference type="AlphaFoldDB" id="A0A2Z3RUQ4"/>
<keyword evidence="1" id="KW-0547">Nucleotide-binding</keyword>
<protein>
    <submittedName>
        <fullName evidence="5">Adenosine monophosphate-protein transferase SoFic</fullName>
        <ecNumber evidence="5">2.7.7.-</ecNumber>
    </submittedName>
</protein>
<evidence type="ECO:0000256" key="3">
    <source>
        <dbReference type="PIRSR" id="PIRSR640198-2"/>
    </source>
</evidence>
<feature type="binding site" evidence="3">
    <location>
        <begin position="199"/>
        <end position="206"/>
    </location>
    <ligand>
        <name>ATP</name>
        <dbReference type="ChEBI" id="CHEBI:30616"/>
    </ligand>
</feature>
<dbReference type="Gene3D" id="1.10.3290.10">
    <property type="entry name" value="Fido-like domain"/>
    <property type="match status" value="1"/>
</dbReference>
<evidence type="ECO:0000256" key="2">
    <source>
        <dbReference type="PIRSR" id="PIRSR640198-1"/>
    </source>
</evidence>
<dbReference type="OrthoDB" id="9813719at2"/>
<dbReference type="InterPro" id="IPR036390">
    <property type="entry name" value="WH_DNA-bd_sf"/>
</dbReference>
<proteinExistence type="predicted"/>
<dbReference type="EMBL" id="CP023994">
    <property type="protein sequence ID" value="AWR20655.1"/>
    <property type="molecule type" value="Genomic_DNA"/>
</dbReference>
<organism evidence="5 6">
    <name type="scientific">Aurantimicrobium photophilum</name>
    <dbReference type="NCBI Taxonomy" id="1987356"/>
    <lineage>
        <taxon>Bacteria</taxon>
        <taxon>Bacillati</taxon>
        <taxon>Actinomycetota</taxon>
        <taxon>Actinomycetes</taxon>
        <taxon>Micrococcales</taxon>
        <taxon>Microbacteriaceae</taxon>
        <taxon>Aurantimicrobium</taxon>
    </lineage>
</organism>
<keyword evidence="5" id="KW-0548">Nucleotidyltransferase</keyword>
<dbReference type="Pfam" id="PF21248">
    <property type="entry name" value="SoFic-like_C"/>
    <property type="match status" value="1"/>
</dbReference>
<dbReference type="SUPFAM" id="SSF46785">
    <property type="entry name" value="Winged helix' DNA-binding domain"/>
    <property type="match status" value="1"/>
</dbReference>
<feature type="binding site" evidence="1">
    <location>
        <position position="195"/>
    </location>
    <ligand>
        <name>ATP</name>
        <dbReference type="ChEBI" id="CHEBI:30616"/>
    </ligand>
</feature>
<sequence>MQWNPDLPYNSLPLLPPATEIETKQVLRATTEARAALATLNQVVRFIPEPVILLNALPLIEAQASSEIENILTTRDDLFQHFENETISSSPELKETFRYRRAVFSAIDFLDTRPLSFSVAQYVCSEIKNRQMDIRTLPGTFIGNATTGAAVYTPPEGRDVLHSLISNWEEFLHSTTELDPLIAMAVMHYQFEAIHPFSDGNGRTGRVLNILFLLEKRLLTLPILYLSRFIITHKEEYYSKLLAVTQNAAWEEWILFMLNAVRETCERTTDLVEEIFSLYNTYVALFREVPGVRNDPYLVNVLFAKPFCRISDVVEKCGVTRLTATKWLESLQQAGILEDKKVGRDRIFINRRFYDILREI</sequence>
<feature type="binding site" evidence="1">
    <location>
        <position position="69"/>
    </location>
    <ligand>
        <name>ATP</name>
        <dbReference type="ChEBI" id="CHEBI:30616"/>
    </ligand>
</feature>
<keyword evidence="5" id="KW-0808">Transferase</keyword>
<accession>A0A2Z3RUQ4</accession>
<dbReference type="KEGG" id="aum:AURMO_00030"/>
<dbReference type="InterPro" id="IPR048770">
    <property type="entry name" value="SoFic-like_C"/>
</dbReference>
<dbReference type="InterPro" id="IPR025758">
    <property type="entry name" value="Fic/DOC_N"/>
</dbReference>
<dbReference type="InterPro" id="IPR036597">
    <property type="entry name" value="Fido-like_dom_sf"/>
</dbReference>
<dbReference type="GO" id="GO:0016779">
    <property type="term" value="F:nucleotidyltransferase activity"/>
    <property type="evidence" value="ECO:0007669"/>
    <property type="project" value="UniProtKB-KW"/>
</dbReference>
<dbReference type="PROSITE" id="PS51459">
    <property type="entry name" value="FIDO"/>
    <property type="match status" value="1"/>
</dbReference>
<dbReference type="PIRSF" id="PIRSF038925">
    <property type="entry name" value="AMP-prot_trans"/>
    <property type="match status" value="1"/>
</dbReference>
<dbReference type="Pfam" id="PF13784">
    <property type="entry name" value="Fic_N"/>
    <property type="match status" value="1"/>
</dbReference>
<dbReference type="InterPro" id="IPR003812">
    <property type="entry name" value="Fido"/>
</dbReference>
<dbReference type="Proteomes" id="UP000246894">
    <property type="component" value="Chromosome"/>
</dbReference>
<gene>
    <name evidence="5" type="ORF">AURMO_00030</name>
</gene>
<dbReference type="InterPro" id="IPR040198">
    <property type="entry name" value="Fido_containing"/>
</dbReference>
<dbReference type="InterPro" id="IPR026287">
    <property type="entry name" value="SoFic-like"/>
</dbReference>
<dbReference type="EC" id="2.7.7.-" evidence="5"/>
<keyword evidence="6" id="KW-1185">Reference proteome</keyword>
<evidence type="ECO:0000313" key="6">
    <source>
        <dbReference type="Proteomes" id="UP000246894"/>
    </source>
</evidence>